<reference evidence="4 5" key="1">
    <citation type="submission" date="2019-04" db="EMBL/GenBank/DDBJ databases">
        <title>Taxonomy of novel Haliea sp. from mangrove soil of West Coast of India.</title>
        <authorList>
            <person name="Verma A."/>
            <person name="Kumar P."/>
            <person name="Krishnamurthi S."/>
        </authorList>
    </citation>
    <scope>NUCLEOTIDE SEQUENCE [LARGE SCALE GENOMIC DNA]</scope>
    <source>
        <strain evidence="4 5">SAOS-164</strain>
    </source>
</reference>
<keyword evidence="1" id="KW-0677">Repeat</keyword>
<feature type="transmembrane region" description="Helical" evidence="3">
    <location>
        <begin position="97"/>
        <end position="115"/>
    </location>
</feature>
<feature type="transmembrane region" description="Helical" evidence="3">
    <location>
        <begin position="151"/>
        <end position="171"/>
    </location>
</feature>
<sequence>MPSPLTRIHLVVLFLLLLLVAALYVSGLNGPFIFDDGPALTANPHLRIDGAEFDDWRTASLSSNAGPLHRPLAMLSFAANYVASGGVKALPVKSVNLFIHLGCGVLVFALARLVLVRGLPQAPRDALNWTALLAAALWLLAPLHVSTVLYAVQRMTGLATLFALAALLLFAQRRERWARRGAGAGEIVGTGLWIALLTTFSVLSKENGALVLWLIPVMEVSLFRGEWAGRRNSGLAWLGWGGLLAPLVLLALVLWFWPEALTKGYARRDFSLHERLLTQLRLLWQYLAWMVFPDIGRMGFQHDDIPLSQGWLAPVSTLLAGVAWCVLAGLALVLRTRVPLLLFAVLFYLVGHFLESSIWPLEMVYEHRNYLPSVAVFILCAALLAGLIRRLPAVAPAIPVCALVAVCGTLLFLRVFTWAEPLRLSAVNAANHPASSRSHYFLAQAQLRAHGRGLKSEASREELEGHLLLARHHFELMYQENPRDMAAIVMLFYLDEYYFPKLQQYNDWFGHLRELSRDRPLQASDYAALGALVDCFAAGACDGATADFQEILDILDRRYPGNVQLGVLRYRYMRLSGASSDARLAQLQTLLARHPGQTRIHALLLSEQAERQDLSGMFETVKSWMYHDPGRRELGVLRRVFSAPSVESEASDKPDGSGNLAG</sequence>
<dbReference type="InterPro" id="IPR052346">
    <property type="entry name" value="O-mannosyl-transferase_TMTC"/>
</dbReference>
<evidence type="ECO:0000313" key="4">
    <source>
        <dbReference type="EMBL" id="TGD74050.1"/>
    </source>
</evidence>
<feature type="transmembrane region" description="Helical" evidence="3">
    <location>
        <begin position="209"/>
        <end position="225"/>
    </location>
</feature>
<name>A0A4Z0M3N3_9GAMM</name>
<proteinExistence type="predicted"/>
<comment type="caution">
    <text evidence="4">The sequence shown here is derived from an EMBL/GenBank/DDBJ whole genome shotgun (WGS) entry which is preliminary data.</text>
</comment>
<dbReference type="AlphaFoldDB" id="A0A4Z0M3N3"/>
<dbReference type="EMBL" id="SRLE01000006">
    <property type="protein sequence ID" value="TGD74050.1"/>
    <property type="molecule type" value="Genomic_DNA"/>
</dbReference>
<feature type="transmembrane region" description="Helical" evidence="3">
    <location>
        <begin position="183"/>
        <end position="203"/>
    </location>
</feature>
<dbReference type="OrthoDB" id="8566379at2"/>
<keyword evidence="5" id="KW-1185">Reference proteome</keyword>
<feature type="transmembrane region" description="Helical" evidence="3">
    <location>
        <begin position="312"/>
        <end position="334"/>
    </location>
</feature>
<gene>
    <name evidence="4" type="ORF">E4634_07885</name>
</gene>
<evidence type="ECO:0008006" key="6">
    <source>
        <dbReference type="Google" id="ProtNLM"/>
    </source>
</evidence>
<feature type="transmembrane region" description="Helical" evidence="3">
    <location>
        <begin position="340"/>
        <end position="358"/>
    </location>
</feature>
<feature type="transmembrane region" description="Helical" evidence="3">
    <location>
        <begin position="127"/>
        <end position="145"/>
    </location>
</feature>
<feature type="transmembrane region" description="Helical" evidence="3">
    <location>
        <begin position="237"/>
        <end position="257"/>
    </location>
</feature>
<keyword evidence="3" id="KW-0472">Membrane</keyword>
<accession>A0A4Z0M3N3</accession>
<dbReference type="RefSeq" id="WP_135442532.1">
    <property type="nucleotide sequence ID" value="NZ_SRLE01000006.1"/>
</dbReference>
<dbReference type="PANTHER" id="PTHR44227">
    <property type="match status" value="1"/>
</dbReference>
<dbReference type="PANTHER" id="PTHR44227:SF3">
    <property type="entry name" value="PROTEIN O-MANNOSYL-TRANSFERASE TMTC4"/>
    <property type="match status" value="1"/>
</dbReference>
<keyword evidence="2" id="KW-0802">TPR repeat</keyword>
<keyword evidence="3" id="KW-0812">Transmembrane</keyword>
<feature type="transmembrane region" description="Helical" evidence="3">
    <location>
        <begin position="394"/>
        <end position="413"/>
    </location>
</feature>
<evidence type="ECO:0000256" key="3">
    <source>
        <dbReference type="SAM" id="Phobius"/>
    </source>
</evidence>
<protein>
    <recommendedName>
        <fullName evidence="6">Tetratricopeptide repeat protein</fullName>
    </recommendedName>
</protein>
<keyword evidence="3" id="KW-1133">Transmembrane helix</keyword>
<evidence type="ECO:0000256" key="1">
    <source>
        <dbReference type="ARBA" id="ARBA00022737"/>
    </source>
</evidence>
<feature type="transmembrane region" description="Helical" evidence="3">
    <location>
        <begin position="370"/>
        <end position="388"/>
    </location>
</feature>
<organism evidence="4 5">
    <name type="scientific">Mangrovimicrobium sediminis</name>
    <dbReference type="NCBI Taxonomy" id="2562682"/>
    <lineage>
        <taxon>Bacteria</taxon>
        <taxon>Pseudomonadati</taxon>
        <taxon>Pseudomonadota</taxon>
        <taxon>Gammaproteobacteria</taxon>
        <taxon>Cellvibrionales</taxon>
        <taxon>Halieaceae</taxon>
        <taxon>Mangrovimicrobium</taxon>
    </lineage>
</organism>
<evidence type="ECO:0000256" key="2">
    <source>
        <dbReference type="ARBA" id="ARBA00022803"/>
    </source>
</evidence>
<dbReference type="Proteomes" id="UP000298050">
    <property type="component" value="Unassembled WGS sequence"/>
</dbReference>
<evidence type="ECO:0000313" key="5">
    <source>
        <dbReference type="Proteomes" id="UP000298050"/>
    </source>
</evidence>